<protein>
    <submittedName>
        <fullName evidence="2">Uncharacterized protein</fullName>
    </submittedName>
</protein>
<dbReference type="eggNOG" id="ENOG5033I25">
    <property type="taxonomic scope" value="Bacteria"/>
</dbReference>
<dbReference type="RefSeq" id="WP_012471555.1">
    <property type="nucleotide sequence ID" value="NC_010814.1"/>
</dbReference>
<proteinExistence type="predicted"/>
<dbReference type="AlphaFoldDB" id="B3E2X7"/>
<accession>B3E2X7</accession>
<feature type="region of interest" description="Disordered" evidence="1">
    <location>
        <begin position="107"/>
        <end position="128"/>
    </location>
</feature>
<dbReference type="OrthoDB" id="7452124at2"/>
<organism evidence="2 3">
    <name type="scientific">Trichlorobacter lovleyi (strain ATCC BAA-1151 / DSM 17278 / SZ)</name>
    <name type="common">Geobacter lovleyi</name>
    <dbReference type="NCBI Taxonomy" id="398767"/>
    <lineage>
        <taxon>Bacteria</taxon>
        <taxon>Pseudomonadati</taxon>
        <taxon>Thermodesulfobacteriota</taxon>
        <taxon>Desulfuromonadia</taxon>
        <taxon>Geobacterales</taxon>
        <taxon>Geobacteraceae</taxon>
        <taxon>Trichlorobacter</taxon>
    </lineage>
</organism>
<evidence type="ECO:0000313" key="2">
    <source>
        <dbReference type="EMBL" id="ACD97237.1"/>
    </source>
</evidence>
<evidence type="ECO:0000256" key="1">
    <source>
        <dbReference type="SAM" id="MobiDB-lite"/>
    </source>
</evidence>
<reference evidence="2 3" key="1">
    <citation type="submission" date="2008-05" db="EMBL/GenBank/DDBJ databases">
        <title>Complete sequence of chromosome of Geobacter lovleyi SZ.</title>
        <authorList>
            <consortium name="US DOE Joint Genome Institute"/>
            <person name="Lucas S."/>
            <person name="Copeland A."/>
            <person name="Lapidus A."/>
            <person name="Glavina del Rio T."/>
            <person name="Dalin E."/>
            <person name="Tice H."/>
            <person name="Bruce D."/>
            <person name="Goodwin L."/>
            <person name="Pitluck S."/>
            <person name="Chertkov O."/>
            <person name="Meincke L."/>
            <person name="Brettin T."/>
            <person name="Detter J.C."/>
            <person name="Han C."/>
            <person name="Tapia R."/>
            <person name="Kuske C.R."/>
            <person name="Schmutz J."/>
            <person name="Larimer F."/>
            <person name="Land M."/>
            <person name="Hauser L."/>
            <person name="Kyrpides N."/>
            <person name="Mikhailova N."/>
            <person name="Sung Y."/>
            <person name="Fletcher K.E."/>
            <person name="Ritalahti K.M."/>
            <person name="Loeffler F.E."/>
            <person name="Richardson P."/>
        </authorList>
    </citation>
    <scope>NUCLEOTIDE SEQUENCE [LARGE SCALE GENOMIC DNA]</scope>
    <source>
        <strain evidence="3">ATCC BAA-1151 / DSM 17278 / SZ</strain>
    </source>
</reference>
<dbReference type="EMBL" id="CP001089">
    <property type="protein sequence ID" value="ACD97237.1"/>
    <property type="molecule type" value="Genomic_DNA"/>
</dbReference>
<sequence length="280" mass="31346">MPKKTIYSAADSGALKSVSETFISKPESIASKIDVVSLPKPDSLAAVDQIKTAVKKYRLEQPLGNKLPLGHAYNQVAQTLGFKCWDALLAAAKKQQVLPTAAANYTPLSTKEEDDPVRASSQQEGLSRTIRDTDNFSPAFVLSIPSHEDFLAAISKEPYLTHNGIRFTADWQKTAEENRQEYLNLRSELEATGLEQFRLCCEWLKGCNKIKTLNRSMDSYTLKRRVKRWATLKGVEDDYVSNGAFIAAAIHCGFTLKWIINTPNVWFNISKKSPALLEFR</sequence>
<evidence type="ECO:0000313" key="3">
    <source>
        <dbReference type="Proteomes" id="UP000002420"/>
    </source>
</evidence>
<keyword evidence="3" id="KW-1185">Reference proteome</keyword>
<gene>
    <name evidence="2" type="ordered locus">Glov_3535</name>
</gene>
<dbReference type="Proteomes" id="UP000002420">
    <property type="component" value="Chromosome"/>
</dbReference>
<dbReference type="HOGENOM" id="CLU_993092_0_0_7"/>
<dbReference type="KEGG" id="glo:Glov_3535"/>
<name>B3E2X7_TRIL1</name>